<protein>
    <submittedName>
        <fullName evidence="2">Glucose-1-phosphate adenylyltransferase</fullName>
    </submittedName>
</protein>
<organism evidence="2 3">
    <name type="scientific">Frankliniella fusca</name>
    <dbReference type="NCBI Taxonomy" id="407009"/>
    <lineage>
        <taxon>Eukaryota</taxon>
        <taxon>Metazoa</taxon>
        <taxon>Ecdysozoa</taxon>
        <taxon>Arthropoda</taxon>
        <taxon>Hexapoda</taxon>
        <taxon>Insecta</taxon>
        <taxon>Pterygota</taxon>
        <taxon>Neoptera</taxon>
        <taxon>Paraneoptera</taxon>
        <taxon>Thysanoptera</taxon>
        <taxon>Terebrantia</taxon>
        <taxon>Thripoidea</taxon>
        <taxon>Thripidae</taxon>
        <taxon>Frankliniella</taxon>
    </lineage>
</organism>
<proteinExistence type="predicted"/>
<evidence type="ECO:0000313" key="2">
    <source>
        <dbReference type="EMBL" id="KAK3926018.1"/>
    </source>
</evidence>
<reference evidence="2" key="2">
    <citation type="journal article" date="2023" name="BMC Genomics">
        <title>Pest status, molecular evolution, and epigenetic factors derived from the genome assembly of Frankliniella fusca, a thysanopteran phytovirus vector.</title>
        <authorList>
            <person name="Catto M.A."/>
            <person name="Labadie P.E."/>
            <person name="Jacobson A.L."/>
            <person name="Kennedy G.G."/>
            <person name="Srinivasan R."/>
            <person name="Hunt B.G."/>
        </authorList>
    </citation>
    <scope>NUCLEOTIDE SEQUENCE</scope>
    <source>
        <strain evidence="2">PL_HMW_Pooled</strain>
    </source>
</reference>
<dbReference type="EMBL" id="JAHWGI010001242">
    <property type="protein sequence ID" value="KAK3926018.1"/>
    <property type="molecule type" value="Genomic_DNA"/>
</dbReference>
<dbReference type="Pfam" id="PF10551">
    <property type="entry name" value="MULE"/>
    <property type="match status" value="1"/>
</dbReference>
<keyword evidence="3" id="KW-1185">Reference proteome</keyword>
<keyword evidence="2" id="KW-0548">Nucleotidyltransferase</keyword>
<evidence type="ECO:0000259" key="1">
    <source>
        <dbReference type="Pfam" id="PF10551"/>
    </source>
</evidence>
<comment type="caution">
    <text evidence="2">The sequence shown here is derived from an EMBL/GenBank/DDBJ whole genome shotgun (WGS) entry which is preliminary data.</text>
</comment>
<dbReference type="Proteomes" id="UP001219518">
    <property type="component" value="Unassembled WGS sequence"/>
</dbReference>
<dbReference type="GO" id="GO:0016779">
    <property type="term" value="F:nucleotidyltransferase activity"/>
    <property type="evidence" value="ECO:0007669"/>
    <property type="project" value="UniProtKB-KW"/>
</dbReference>
<dbReference type="InterPro" id="IPR018289">
    <property type="entry name" value="MULE_transposase_dom"/>
</dbReference>
<name>A0AAE1HRI7_9NEOP</name>
<reference evidence="2" key="1">
    <citation type="submission" date="2021-07" db="EMBL/GenBank/DDBJ databases">
        <authorList>
            <person name="Catto M.A."/>
            <person name="Jacobson A."/>
            <person name="Kennedy G."/>
            <person name="Labadie P."/>
            <person name="Hunt B.G."/>
            <person name="Srinivasan R."/>
        </authorList>
    </citation>
    <scope>NUCLEOTIDE SEQUENCE</scope>
    <source>
        <strain evidence="2">PL_HMW_Pooled</strain>
        <tissue evidence="2">Head</tissue>
    </source>
</reference>
<sequence length="232" mass="26703">MAQVRVCRESCVKPGTFFYHKEDRFHYHRSSASNGITYLKCVRFDVNVSSRVTLARIRNAMRNSRMHNYPALPRSLRGLTRILNDDRFAVICQTDDGTDNIYGGSTTARDGSHHVLFLSERMIEILKESKILHGDGTKKVVPIGANGYFLAQQVYVILTTWDHHIIPLAWVLMSAQTNDAYEAVCELLRRRVNDDMIVERIITDFEPAQRNGWVNTFNNVTVQGCLWHLVRF</sequence>
<feature type="domain" description="MULE transposase" evidence="1">
    <location>
        <begin position="155"/>
        <end position="230"/>
    </location>
</feature>
<gene>
    <name evidence="2" type="ORF">KUF71_014267</name>
</gene>
<keyword evidence="2" id="KW-0808">Transferase</keyword>
<evidence type="ECO:0000313" key="3">
    <source>
        <dbReference type="Proteomes" id="UP001219518"/>
    </source>
</evidence>
<accession>A0AAE1HRI7</accession>
<dbReference type="AlphaFoldDB" id="A0AAE1HRI7"/>